<name>A0A9D1GEK2_9BACT</name>
<evidence type="ECO:0008006" key="4">
    <source>
        <dbReference type="Google" id="ProtNLM"/>
    </source>
</evidence>
<dbReference type="PROSITE" id="PS51257">
    <property type="entry name" value="PROKAR_LIPOPROTEIN"/>
    <property type="match status" value="1"/>
</dbReference>
<protein>
    <recommendedName>
        <fullName evidence="4">Lipoprotein</fullName>
    </recommendedName>
</protein>
<dbReference type="SUPFAM" id="SSF52058">
    <property type="entry name" value="L domain-like"/>
    <property type="match status" value="1"/>
</dbReference>
<organism evidence="2 3">
    <name type="scientific">Candidatus Caccoplasma intestinavium</name>
    <dbReference type="NCBI Taxonomy" id="2840716"/>
    <lineage>
        <taxon>Bacteria</taxon>
        <taxon>Pseudomonadati</taxon>
        <taxon>Bacteroidota</taxon>
        <taxon>Bacteroidia</taxon>
        <taxon>Bacteroidales</taxon>
        <taxon>Bacteroidaceae</taxon>
        <taxon>Bacteroidaceae incertae sedis</taxon>
        <taxon>Candidatus Caccoplasma</taxon>
    </lineage>
</organism>
<dbReference type="InterPro" id="IPR019026">
    <property type="entry name" value="Peptidase_M64_IgA"/>
</dbReference>
<feature type="signal peptide" evidence="1">
    <location>
        <begin position="1"/>
        <end position="27"/>
    </location>
</feature>
<keyword evidence="1" id="KW-0732">Signal</keyword>
<dbReference type="InterPro" id="IPR032675">
    <property type="entry name" value="LRR_dom_sf"/>
</dbReference>
<dbReference type="AlphaFoldDB" id="A0A9D1GEK2"/>
<sequence length="539" mass="60704">MKYFYLNRFVRSVFGIAVCLFAFVSCSDDEPFSDNNIVVPPTTDTIPSEGVVIGDENLRAALLALLQTDELTTENLATVTTLSLRAKNYSTLEGISALVNLDSLTIDNNIGKAFIEFPAEIASMKNLTYLKASSVFRGTLPDSLSGFTYFSVGESFLGGNIPPRLMDLSAERITLNISRSRFMGLPVDIWRKLCADVEKYQMSQSLAPQAAGYFLSLYDPDSALHTQYHADGDFEIYQTHSKGNGINMFILCDGFDYSCNAVDGIAEKVMKFSVEQMFAIEPMTSLRDYFDIYLVYVESPEKGMTYSSDGETNDWEVETKFGTHQPNVNNRYYLCDTPGILDFIAASTGISPRGGIVMLVAHNMVHGGSAGMEYVSDRTSFSVSTIEPKFAKTVWHESVGHSIGWLADEYVESDNAMSEIPSDTRDYYVSEYDRWDYGRNIAFTHDTASVWWADFIGDERYADEKIGLYEGGNYWGKGVWRPTENSIMRTYDRDQQFSAPCRAVIYKEVMTRALGEEFTYSYEDFVKFDMKDAYYPLAE</sequence>
<dbReference type="InterPro" id="IPR024079">
    <property type="entry name" value="MetalloPept_cat_dom_sf"/>
</dbReference>
<dbReference type="GO" id="GO:0008237">
    <property type="term" value="F:metallopeptidase activity"/>
    <property type="evidence" value="ECO:0007669"/>
    <property type="project" value="InterPro"/>
</dbReference>
<dbReference type="Pfam" id="PF09471">
    <property type="entry name" value="Peptidase_M64"/>
    <property type="match status" value="2"/>
</dbReference>
<dbReference type="Proteomes" id="UP000886722">
    <property type="component" value="Unassembled WGS sequence"/>
</dbReference>
<evidence type="ECO:0000256" key="1">
    <source>
        <dbReference type="SAM" id="SignalP"/>
    </source>
</evidence>
<gene>
    <name evidence="2" type="ORF">IAD06_04855</name>
</gene>
<evidence type="ECO:0000313" key="2">
    <source>
        <dbReference type="EMBL" id="HIT39346.1"/>
    </source>
</evidence>
<dbReference type="Gene3D" id="3.80.10.10">
    <property type="entry name" value="Ribonuclease Inhibitor"/>
    <property type="match status" value="1"/>
</dbReference>
<proteinExistence type="predicted"/>
<reference evidence="2" key="2">
    <citation type="journal article" date="2021" name="PeerJ">
        <title>Extensive microbial diversity within the chicken gut microbiome revealed by metagenomics and culture.</title>
        <authorList>
            <person name="Gilroy R."/>
            <person name="Ravi A."/>
            <person name="Getino M."/>
            <person name="Pursley I."/>
            <person name="Horton D.L."/>
            <person name="Alikhan N.F."/>
            <person name="Baker D."/>
            <person name="Gharbi K."/>
            <person name="Hall N."/>
            <person name="Watson M."/>
            <person name="Adriaenssens E.M."/>
            <person name="Foster-Nyarko E."/>
            <person name="Jarju S."/>
            <person name="Secka A."/>
            <person name="Antonio M."/>
            <person name="Oren A."/>
            <person name="Chaudhuri R.R."/>
            <person name="La Ragione R."/>
            <person name="Hildebrand F."/>
            <person name="Pallen M.J."/>
        </authorList>
    </citation>
    <scope>NUCLEOTIDE SEQUENCE</scope>
    <source>
        <strain evidence="2">21143</strain>
    </source>
</reference>
<comment type="caution">
    <text evidence="2">The sequence shown here is derived from an EMBL/GenBank/DDBJ whole genome shotgun (WGS) entry which is preliminary data.</text>
</comment>
<dbReference type="Gene3D" id="3.40.390.10">
    <property type="entry name" value="Collagenase (Catalytic Domain)"/>
    <property type="match status" value="1"/>
</dbReference>
<dbReference type="EMBL" id="DVKT01000036">
    <property type="protein sequence ID" value="HIT39346.1"/>
    <property type="molecule type" value="Genomic_DNA"/>
</dbReference>
<accession>A0A9D1GEK2</accession>
<evidence type="ECO:0000313" key="3">
    <source>
        <dbReference type="Proteomes" id="UP000886722"/>
    </source>
</evidence>
<reference evidence="2" key="1">
    <citation type="submission" date="2020-10" db="EMBL/GenBank/DDBJ databases">
        <authorList>
            <person name="Gilroy R."/>
        </authorList>
    </citation>
    <scope>NUCLEOTIDE SEQUENCE</scope>
    <source>
        <strain evidence="2">21143</strain>
    </source>
</reference>
<feature type="chain" id="PRO_5039037831" description="Lipoprotein" evidence="1">
    <location>
        <begin position="28"/>
        <end position="539"/>
    </location>
</feature>